<evidence type="ECO:0000256" key="12">
    <source>
        <dbReference type="ARBA" id="ARBA00023136"/>
    </source>
</evidence>
<keyword evidence="5 18" id="KW-0121">Carboxypeptidase</keyword>
<dbReference type="GO" id="GO:0009002">
    <property type="term" value="F:serine-type D-Ala-D-Ala carboxypeptidase activity"/>
    <property type="evidence" value="ECO:0007669"/>
    <property type="project" value="UniProtKB-EC"/>
</dbReference>
<dbReference type="Gene3D" id="3.30.1390.30">
    <property type="entry name" value="Penicillin-binding protein 2a, domain 3"/>
    <property type="match status" value="1"/>
</dbReference>
<keyword evidence="4" id="KW-0997">Cell inner membrane</keyword>
<keyword evidence="7 15" id="KW-0812">Transmembrane</keyword>
<evidence type="ECO:0000256" key="8">
    <source>
        <dbReference type="ARBA" id="ARBA00022801"/>
    </source>
</evidence>
<keyword evidence="9" id="KW-0133">Cell shape</keyword>
<evidence type="ECO:0000256" key="6">
    <source>
        <dbReference type="ARBA" id="ARBA00022670"/>
    </source>
</evidence>
<accession>A0A965ZHC3</accession>
<evidence type="ECO:0000256" key="14">
    <source>
        <dbReference type="SAM" id="MobiDB-lite"/>
    </source>
</evidence>
<dbReference type="AlphaFoldDB" id="A0A965ZHC3"/>
<keyword evidence="19" id="KW-1185">Reference proteome</keyword>
<feature type="domain" description="Penicillin-binding protein transpeptidase" evidence="16">
    <location>
        <begin position="253"/>
        <end position="578"/>
    </location>
</feature>
<dbReference type="GO" id="GO:0009252">
    <property type="term" value="P:peptidoglycan biosynthetic process"/>
    <property type="evidence" value="ECO:0007669"/>
    <property type="project" value="UniProtKB-KW"/>
</dbReference>
<dbReference type="GO" id="GO:0071555">
    <property type="term" value="P:cell wall organization"/>
    <property type="evidence" value="ECO:0007669"/>
    <property type="project" value="UniProtKB-KW"/>
</dbReference>
<dbReference type="GO" id="GO:0008360">
    <property type="term" value="P:regulation of cell shape"/>
    <property type="evidence" value="ECO:0007669"/>
    <property type="project" value="UniProtKB-KW"/>
</dbReference>
<dbReference type="Pfam" id="PF00905">
    <property type="entry name" value="Transpeptidase"/>
    <property type="match status" value="1"/>
</dbReference>
<feature type="region of interest" description="Disordered" evidence="14">
    <location>
        <begin position="605"/>
        <end position="648"/>
    </location>
</feature>
<evidence type="ECO:0000256" key="13">
    <source>
        <dbReference type="ARBA" id="ARBA00023316"/>
    </source>
</evidence>
<dbReference type="PANTHER" id="PTHR30627">
    <property type="entry name" value="PEPTIDOGLYCAN D,D-TRANSPEPTIDASE"/>
    <property type="match status" value="1"/>
</dbReference>
<evidence type="ECO:0000313" key="19">
    <source>
        <dbReference type="Proteomes" id="UP000638732"/>
    </source>
</evidence>
<keyword evidence="12 15" id="KW-0472">Membrane</keyword>
<organism evidence="18 19">
    <name type="scientific">Mucilaginibacter agri</name>
    <dbReference type="NCBI Taxonomy" id="2695265"/>
    <lineage>
        <taxon>Bacteria</taxon>
        <taxon>Pseudomonadati</taxon>
        <taxon>Bacteroidota</taxon>
        <taxon>Sphingobacteriia</taxon>
        <taxon>Sphingobacteriales</taxon>
        <taxon>Sphingobacteriaceae</taxon>
        <taxon>Mucilaginibacter</taxon>
    </lineage>
</organism>
<name>A0A965ZHC3_9SPHI</name>
<dbReference type="NCBIfam" id="TIGR03423">
    <property type="entry name" value="pbp2_mrdA"/>
    <property type="match status" value="1"/>
</dbReference>
<evidence type="ECO:0000256" key="11">
    <source>
        <dbReference type="ARBA" id="ARBA00022989"/>
    </source>
</evidence>
<evidence type="ECO:0000256" key="9">
    <source>
        <dbReference type="ARBA" id="ARBA00022960"/>
    </source>
</evidence>
<feature type="domain" description="Penicillin-binding protein dimerisation" evidence="17">
    <location>
        <begin position="51"/>
        <end position="212"/>
    </location>
</feature>
<dbReference type="GO" id="GO:0071972">
    <property type="term" value="F:peptidoglycan L,D-transpeptidase activity"/>
    <property type="evidence" value="ECO:0007669"/>
    <property type="project" value="TreeGrafter"/>
</dbReference>
<keyword evidence="6" id="KW-0645">Protease</keyword>
<keyword evidence="10" id="KW-0573">Peptidoglycan synthesis</keyword>
<dbReference type="GO" id="GO:0006508">
    <property type="term" value="P:proteolysis"/>
    <property type="evidence" value="ECO:0007669"/>
    <property type="project" value="UniProtKB-KW"/>
</dbReference>
<evidence type="ECO:0000256" key="7">
    <source>
        <dbReference type="ARBA" id="ARBA00022692"/>
    </source>
</evidence>
<dbReference type="EMBL" id="WWEO01000043">
    <property type="protein sequence ID" value="NCD70730.1"/>
    <property type="molecule type" value="Genomic_DNA"/>
</dbReference>
<dbReference type="InterPro" id="IPR012338">
    <property type="entry name" value="Beta-lactam/transpept-like"/>
</dbReference>
<dbReference type="Gene3D" id="3.40.710.10">
    <property type="entry name" value="DD-peptidase/beta-lactamase superfamily"/>
    <property type="match status" value="1"/>
</dbReference>
<dbReference type="InterPro" id="IPR001460">
    <property type="entry name" value="PCN-bd_Tpept"/>
</dbReference>
<evidence type="ECO:0000256" key="2">
    <source>
        <dbReference type="ARBA" id="ARBA00004236"/>
    </source>
</evidence>
<evidence type="ECO:0000256" key="4">
    <source>
        <dbReference type="ARBA" id="ARBA00022519"/>
    </source>
</evidence>
<dbReference type="SUPFAM" id="SSF56519">
    <property type="entry name" value="Penicillin binding protein dimerisation domain"/>
    <property type="match status" value="1"/>
</dbReference>
<dbReference type="InterPro" id="IPR050515">
    <property type="entry name" value="Beta-lactam/transpept"/>
</dbReference>
<reference evidence="18" key="1">
    <citation type="submission" date="2020-01" db="EMBL/GenBank/DDBJ databases">
        <authorList>
            <person name="Seo Y.L."/>
        </authorList>
    </citation>
    <scope>NUCLEOTIDE SEQUENCE</scope>
    <source>
        <strain evidence="18">R11</strain>
    </source>
</reference>
<dbReference type="InterPro" id="IPR005311">
    <property type="entry name" value="PBP_dimer"/>
</dbReference>
<dbReference type="RefSeq" id="WP_166586686.1">
    <property type="nucleotide sequence ID" value="NZ_WWEO01000043.1"/>
</dbReference>
<dbReference type="Gene3D" id="3.90.1310.10">
    <property type="entry name" value="Penicillin-binding protein 2a (Domain 2)"/>
    <property type="match status" value="1"/>
</dbReference>
<dbReference type="SUPFAM" id="SSF56601">
    <property type="entry name" value="beta-lactamase/transpeptidase-like"/>
    <property type="match status" value="1"/>
</dbReference>
<keyword evidence="3" id="KW-1003">Cell membrane</keyword>
<evidence type="ECO:0000313" key="18">
    <source>
        <dbReference type="EMBL" id="NCD70730.1"/>
    </source>
</evidence>
<evidence type="ECO:0000256" key="1">
    <source>
        <dbReference type="ARBA" id="ARBA00004167"/>
    </source>
</evidence>
<evidence type="ECO:0000259" key="16">
    <source>
        <dbReference type="Pfam" id="PF00905"/>
    </source>
</evidence>
<reference evidence="18" key="2">
    <citation type="submission" date="2020-10" db="EMBL/GenBank/DDBJ databases">
        <title>Mucilaginibacter sp. nov., isolated from soil.</title>
        <authorList>
            <person name="Jeon C.O."/>
        </authorList>
    </citation>
    <scope>NUCLEOTIDE SEQUENCE</scope>
    <source>
        <strain evidence="18">R11</strain>
    </source>
</reference>
<dbReference type="Pfam" id="PF03717">
    <property type="entry name" value="PBP_dimer"/>
    <property type="match status" value="1"/>
</dbReference>
<dbReference type="InterPro" id="IPR017790">
    <property type="entry name" value="Penicillin-binding_protein_2"/>
</dbReference>
<keyword evidence="13" id="KW-0961">Cell wall biogenesis/degradation</keyword>
<dbReference type="GO" id="GO:0008658">
    <property type="term" value="F:penicillin binding"/>
    <property type="evidence" value="ECO:0007669"/>
    <property type="project" value="InterPro"/>
</dbReference>
<evidence type="ECO:0000259" key="17">
    <source>
        <dbReference type="Pfam" id="PF03717"/>
    </source>
</evidence>
<dbReference type="EC" id="3.4.16.4" evidence="18"/>
<protein>
    <submittedName>
        <fullName evidence="18">Penicillin-binding protein 2</fullName>
        <ecNumber evidence="18">3.4.16.4</ecNumber>
    </submittedName>
</protein>
<feature type="compositionally biased region" description="Polar residues" evidence="14">
    <location>
        <begin position="623"/>
        <end position="635"/>
    </location>
</feature>
<keyword evidence="11 15" id="KW-1133">Transmembrane helix</keyword>
<keyword evidence="8 18" id="KW-0378">Hydrolase</keyword>
<evidence type="ECO:0000256" key="3">
    <source>
        <dbReference type="ARBA" id="ARBA00022475"/>
    </source>
</evidence>
<dbReference type="GO" id="GO:0005886">
    <property type="term" value="C:plasma membrane"/>
    <property type="evidence" value="ECO:0007669"/>
    <property type="project" value="UniProtKB-SubCell"/>
</dbReference>
<feature type="transmembrane region" description="Helical" evidence="15">
    <location>
        <begin position="9"/>
        <end position="28"/>
    </location>
</feature>
<evidence type="ECO:0000256" key="5">
    <source>
        <dbReference type="ARBA" id="ARBA00022645"/>
    </source>
</evidence>
<dbReference type="Proteomes" id="UP000638732">
    <property type="component" value="Unassembled WGS sequence"/>
</dbReference>
<proteinExistence type="predicted"/>
<comment type="subcellular location">
    <subcellularLocation>
        <location evidence="2">Cell membrane</location>
    </subcellularLocation>
    <subcellularLocation>
        <location evidence="1">Membrane</location>
        <topology evidence="1">Single-pass membrane protein</topology>
    </subcellularLocation>
</comment>
<dbReference type="InterPro" id="IPR036138">
    <property type="entry name" value="PBP_dimer_sf"/>
</dbReference>
<sequence>MNSFFARRYVITGIFIILCLTLLVRLFYMQIIDDKYLLASNSNVIRKVIMYPARGPILDRNNKILVQNEPVYDIIVTPRKVKEFDTLEFCKMIGIDKEGFDKRFAKAVKYSPYRSSIFEKQLPARLWASLSERIYEFPGFDVQPRTIRTYPDSTAAQFLGYVGEVTDRDIEKSNGYYRPGDYIGRTGVEKAYEDLLRGQRGVLNQMVDSRNVPKGKFANGAYDTVAVAGERLQSSLDIRLQKLGEKLMKNKVGSIVAIEPSTGEILAFVSSPTYDPNLMVGRERGNNVAKLYDDPYNPLFIRPIQAYYPPGSSFKPLSALIALQQGILTPQTTYFCAGGYWAGNHMVKCTHHHGTTDLTLGIAGSCNVYFCSVFDKLINEHGGKQTEATFTDWKARVNQFGFGVKLGVDLPHEGRGNVPTALHYDNIHGKNHWRASTIISLAIGQGELEATPLQLANIECTIANHGYYYTPHLIRAIGDKNIVKKEFTSKHDVGIDPQYFEPVIEGMHQVVQVGTARGSMIPGIDMCGKTGTAQNPHGKNHSLFVAFAPRINPKIAIAVVVENSGDGGTWAAPIASFIVEKYLRDSITTRPSGITPEYYANANLLPPLPGQKPAVKPKVGADSTKQQKGDTTNKPAVQVKAASRKNKKDTLLRTLAAAQIKRKDDEQ</sequence>
<dbReference type="FunFam" id="3.40.710.10:FF:000024">
    <property type="entry name" value="Penicillin-binding protein 2"/>
    <property type="match status" value="1"/>
</dbReference>
<gene>
    <name evidence="18" type="primary">mrdA</name>
    <name evidence="18" type="ORF">GSY63_15280</name>
</gene>
<dbReference type="PANTHER" id="PTHR30627:SF2">
    <property type="entry name" value="PEPTIDOGLYCAN D,D-TRANSPEPTIDASE MRDA"/>
    <property type="match status" value="1"/>
</dbReference>
<evidence type="ECO:0000256" key="10">
    <source>
        <dbReference type="ARBA" id="ARBA00022984"/>
    </source>
</evidence>
<evidence type="ECO:0000256" key="15">
    <source>
        <dbReference type="SAM" id="Phobius"/>
    </source>
</evidence>
<comment type="caution">
    <text evidence="18">The sequence shown here is derived from an EMBL/GenBank/DDBJ whole genome shotgun (WGS) entry which is preliminary data.</text>
</comment>